<proteinExistence type="predicted"/>
<gene>
    <name evidence="2" type="ORF">GGR27_001899</name>
</gene>
<reference evidence="2 3" key="1">
    <citation type="submission" date="2020-03" db="EMBL/GenBank/DDBJ databases">
        <title>Genomic Encyclopedia of Type Strains, Phase IV (KMG-IV): sequencing the most valuable type-strain genomes for metagenomic binning, comparative biology and taxonomic classification.</title>
        <authorList>
            <person name="Goeker M."/>
        </authorList>
    </citation>
    <scope>NUCLEOTIDE SEQUENCE [LARGE SCALE GENOMIC DNA]</scope>
    <source>
        <strain evidence="2 3">DSM 105096</strain>
    </source>
</reference>
<protein>
    <submittedName>
        <fullName evidence="2">Uncharacterized protein</fullName>
    </submittedName>
</protein>
<sequence length="46" mass="4926">MMIRLPIILAFTSFLSTRASAQTLIQANIVNNAGEIVPSATVPLQI</sequence>
<dbReference type="Proteomes" id="UP000770785">
    <property type="component" value="Unassembled WGS sequence"/>
</dbReference>
<comment type="caution">
    <text evidence="2">The sequence shown here is derived from an EMBL/GenBank/DDBJ whole genome shotgun (WGS) entry which is preliminary data.</text>
</comment>
<evidence type="ECO:0000313" key="2">
    <source>
        <dbReference type="EMBL" id="NJC26400.1"/>
    </source>
</evidence>
<feature type="signal peptide" evidence="1">
    <location>
        <begin position="1"/>
        <end position="21"/>
    </location>
</feature>
<dbReference type="EMBL" id="JAATJH010000002">
    <property type="protein sequence ID" value="NJC26400.1"/>
    <property type="molecule type" value="Genomic_DNA"/>
</dbReference>
<dbReference type="RefSeq" id="WP_168037145.1">
    <property type="nucleotide sequence ID" value="NZ_JAATJH010000002.1"/>
</dbReference>
<name>A0ABX0XAY6_9BACT</name>
<evidence type="ECO:0000313" key="3">
    <source>
        <dbReference type="Proteomes" id="UP000770785"/>
    </source>
</evidence>
<evidence type="ECO:0000256" key="1">
    <source>
        <dbReference type="SAM" id="SignalP"/>
    </source>
</evidence>
<keyword evidence="3" id="KW-1185">Reference proteome</keyword>
<accession>A0ABX0XAY6</accession>
<feature type="chain" id="PRO_5046010801" evidence="1">
    <location>
        <begin position="22"/>
        <end position="46"/>
    </location>
</feature>
<organism evidence="2 3">
    <name type="scientific">Neolewinella antarctica</name>
    <dbReference type="NCBI Taxonomy" id="442734"/>
    <lineage>
        <taxon>Bacteria</taxon>
        <taxon>Pseudomonadati</taxon>
        <taxon>Bacteroidota</taxon>
        <taxon>Saprospiria</taxon>
        <taxon>Saprospirales</taxon>
        <taxon>Lewinellaceae</taxon>
        <taxon>Neolewinella</taxon>
    </lineage>
</organism>
<keyword evidence="1" id="KW-0732">Signal</keyword>